<evidence type="ECO:0000256" key="11">
    <source>
        <dbReference type="HAMAP-Rule" id="MF_01393"/>
    </source>
</evidence>
<keyword evidence="11" id="KW-1003">Cell membrane</keyword>
<comment type="subcellular location">
    <subcellularLocation>
        <location evidence="11 12">Cell membrane</location>
        <topology evidence="11 12">Multi-pass membrane protein</topology>
    </subcellularLocation>
    <subcellularLocation>
        <location evidence="1">Membrane</location>
        <topology evidence="1">Multi-pass membrane protein</topology>
    </subcellularLocation>
</comment>
<keyword evidence="13" id="KW-0378">Hydrolase</keyword>
<evidence type="ECO:0000313" key="13">
    <source>
        <dbReference type="EMBL" id="REI39660.1"/>
    </source>
</evidence>
<evidence type="ECO:0000256" key="12">
    <source>
        <dbReference type="RuleBase" id="RU000483"/>
    </source>
</evidence>
<organism evidence="13 14">
    <name type="scientific">Psychrilyobacter piezotolerans</name>
    <dbReference type="NCBI Taxonomy" id="2293438"/>
    <lineage>
        <taxon>Bacteria</taxon>
        <taxon>Fusobacteriati</taxon>
        <taxon>Fusobacteriota</taxon>
        <taxon>Fusobacteriia</taxon>
        <taxon>Fusobacteriales</taxon>
        <taxon>Fusobacteriaceae</taxon>
        <taxon>Psychrilyobacter</taxon>
    </lineage>
</organism>
<dbReference type="HAMAP" id="MF_01393">
    <property type="entry name" value="ATP_synth_a_bact"/>
    <property type="match status" value="1"/>
</dbReference>
<dbReference type="Gene3D" id="1.20.120.220">
    <property type="entry name" value="ATP synthase, F0 complex, subunit A"/>
    <property type="match status" value="1"/>
</dbReference>
<sequence>MKAGAVSILTPPLVEGPKVVFFIPTPHKFSFAMEMANGGYGIPVTITVVTTWVLIALFFLFFNWGLKNLEMVPGKKQAFFETLYDVYDGLVTQMFGRRGREFVVYISALISFIAISNITSFFPIPGFSTVNGQLVISPLLRSPSADINTTLGLALITTYMFVSMAVKEQGIKGYTKGLCEPIPVMLPMNLIGELAKPTNISMRLFGNAFAGMVIMGLLYMAAPVVVPAPLHLYFDLFQGLVQSFVFTMLTMVYIQGSLAEDEYRI</sequence>
<keyword evidence="8 11" id="KW-0406">Ion transport</keyword>
<dbReference type="InterPro" id="IPR000568">
    <property type="entry name" value="ATP_synth_F0_asu"/>
</dbReference>
<dbReference type="Pfam" id="PF00119">
    <property type="entry name" value="ATP-synt_A"/>
    <property type="match status" value="1"/>
</dbReference>
<evidence type="ECO:0000256" key="9">
    <source>
        <dbReference type="ARBA" id="ARBA00023136"/>
    </source>
</evidence>
<gene>
    <name evidence="11 13" type="primary">atpB</name>
    <name evidence="13" type="ORF">DYH56_13940</name>
</gene>
<comment type="caution">
    <text evidence="13">The sequence shown here is derived from an EMBL/GenBank/DDBJ whole genome shotgun (WGS) entry which is preliminary data.</text>
</comment>
<proteinExistence type="inferred from homology"/>
<feature type="transmembrane region" description="Helical" evidence="11">
    <location>
        <begin position="232"/>
        <end position="254"/>
    </location>
</feature>
<keyword evidence="4 11" id="KW-0138">CF(0)</keyword>
<keyword evidence="7 11" id="KW-1133">Transmembrane helix</keyword>
<reference evidence="13 14" key="1">
    <citation type="submission" date="2018-08" db="EMBL/GenBank/DDBJ databases">
        <title>Draft genome sequence of Psychrilyobacter sp. strain SD5 isolated from Black Sea water.</title>
        <authorList>
            <person name="Yadav S."/>
            <person name="Villanueva L."/>
            <person name="Damste J.S.S."/>
        </authorList>
    </citation>
    <scope>NUCLEOTIDE SEQUENCE [LARGE SCALE GENOMIC DNA]</scope>
    <source>
        <strain evidence="13 14">SD5</strain>
    </source>
</reference>
<name>A0ABX9KE62_9FUSO</name>
<feature type="transmembrane region" description="Helical" evidence="11">
    <location>
        <begin position="147"/>
        <end position="166"/>
    </location>
</feature>
<evidence type="ECO:0000256" key="3">
    <source>
        <dbReference type="ARBA" id="ARBA00022448"/>
    </source>
</evidence>
<dbReference type="NCBIfam" id="TIGR01131">
    <property type="entry name" value="ATP_synt_6_or_A"/>
    <property type="match status" value="1"/>
</dbReference>
<feature type="transmembrane region" description="Helical" evidence="11">
    <location>
        <begin position="204"/>
        <end position="226"/>
    </location>
</feature>
<evidence type="ECO:0000256" key="5">
    <source>
        <dbReference type="ARBA" id="ARBA00022692"/>
    </source>
</evidence>
<feature type="transmembrane region" description="Helical" evidence="11">
    <location>
        <begin position="46"/>
        <end position="66"/>
    </location>
</feature>
<dbReference type="Proteomes" id="UP000263486">
    <property type="component" value="Unassembled WGS sequence"/>
</dbReference>
<comment type="similarity">
    <text evidence="2 11 12">Belongs to the ATPase A chain family.</text>
</comment>
<evidence type="ECO:0000256" key="8">
    <source>
        <dbReference type="ARBA" id="ARBA00023065"/>
    </source>
</evidence>
<dbReference type="PANTHER" id="PTHR42823:SF3">
    <property type="entry name" value="ATP SYNTHASE SUBUNIT A, CHLOROPLASTIC"/>
    <property type="match status" value="1"/>
</dbReference>
<evidence type="ECO:0000256" key="6">
    <source>
        <dbReference type="ARBA" id="ARBA00022781"/>
    </source>
</evidence>
<dbReference type="RefSeq" id="WP_114643502.1">
    <property type="nucleotide sequence ID" value="NZ_JAACIO010000010.1"/>
</dbReference>
<accession>A0ABX9KE62</accession>
<evidence type="ECO:0000256" key="7">
    <source>
        <dbReference type="ARBA" id="ARBA00022989"/>
    </source>
</evidence>
<keyword evidence="6 11" id="KW-0375">Hydrogen ion transport</keyword>
<evidence type="ECO:0000313" key="14">
    <source>
        <dbReference type="Proteomes" id="UP000263486"/>
    </source>
</evidence>
<evidence type="ECO:0000256" key="10">
    <source>
        <dbReference type="ARBA" id="ARBA00023310"/>
    </source>
</evidence>
<dbReference type="InterPro" id="IPR035908">
    <property type="entry name" value="F0_ATP_A_sf"/>
</dbReference>
<dbReference type="GO" id="GO:0016787">
    <property type="term" value="F:hydrolase activity"/>
    <property type="evidence" value="ECO:0007669"/>
    <property type="project" value="UniProtKB-KW"/>
</dbReference>
<feature type="transmembrane region" description="Helical" evidence="11">
    <location>
        <begin position="102"/>
        <end position="127"/>
    </location>
</feature>
<dbReference type="SUPFAM" id="SSF81336">
    <property type="entry name" value="F1F0 ATP synthase subunit A"/>
    <property type="match status" value="1"/>
</dbReference>
<evidence type="ECO:0000256" key="1">
    <source>
        <dbReference type="ARBA" id="ARBA00004141"/>
    </source>
</evidence>
<keyword evidence="14" id="KW-1185">Reference proteome</keyword>
<comment type="function">
    <text evidence="11 12">Key component of the proton channel; it plays a direct role in the translocation of protons across the membrane.</text>
</comment>
<dbReference type="PRINTS" id="PR00123">
    <property type="entry name" value="ATPASEA"/>
</dbReference>
<keyword evidence="9 11" id="KW-0472">Membrane</keyword>
<dbReference type="PANTHER" id="PTHR42823">
    <property type="entry name" value="ATP SYNTHASE SUBUNIT A, CHLOROPLASTIC"/>
    <property type="match status" value="1"/>
</dbReference>
<evidence type="ECO:0000256" key="2">
    <source>
        <dbReference type="ARBA" id="ARBA00006810"/>
    </source>
</evidence>
<dbReference type="CDD" id="cd00310">
    <property type="entry name" value="ATP-synt_Fo_a_6"/>
    <property type="match status" value="1"/>
</dbReference>
<keyword evidence="5 11" id="KW-0812">Transmembrane</keyword>
<dbReference type="InterPro" id="IPR045082">
    <property type="entry name" value="ATP_syn_F0_a_bact/chloroplast"/>
</dbReference>
<protein>
    <recommendedName>
        <fullName evidence="11 12">ATP synthase subunit a</fullName>
    </recommendedName>
    <alternativeName>
        <fullName evidence="11">ATP synthase F0 sector subunit a</fullName>
    </alternativeName>
    <alternativeName>
        <fullName evidence="11">F-ATPase subunit 6</fullName>
    </alternativeName>
</protein>
<evidence type="ECO:0000256" key="4">
    <source>
        <dbReference type="ARBA" id="ARBA00022547"/>
    </source>
</evidence>
<keyword evidence="3 11" id="KW-0813">Transport</keyword>
<keyword evidence="10 11" id="KW-0066">ATP synthesis</keyword>
<dbReference type="EMBL" id="QUAJ01000036">
    <property type="protein sequence ID" value="REI39660.1"/>
    <property type="molecule type" value="Genomic_DNA"/>
</dbReference>